<evidence type="ECO:0000313" key="2">
    <source>
        <dbReference type="Proteomes" id="UP000285405"/>
    </source>
</evidence>
<name>A0A420IUN8_9PEZI</name>
<protein>
    <submittedName>
        <fullName evidence="1">Uncharacterized protein</fullName>
    </submittedName>
</protein>
<dbReference type="AlphaFoldDB" id="A0A420IUN8"/>
<gene>
    <name evidence="1" type="ORF">GcC1_057027</name>
</gene>
<reference evidence="1 2" key="1">
    <citation type="journal article" date="2018" name="BMC Genomics">
        <title>Comparative genome analyses reveal sequence features reflecting distinct modes of host-adaptation between dicot and monocot powdery mildew.</title>
        <authorList>
            <person name="Wu Y."/>
            <person name="Ma X."/>
            <person name="Pan Z."/>
            <person name="Kale S.D."/>
            <person name="Song Y."/>
            <person name="King H."/>
            <person name="Zhang Q."/>
            <person name="Presley C."/>
            <person name="Deng X."/>
            <person name="Wei C.I."/>
            <person name="Xiao S."/>
        </authorList>
    </citation>
    <scope>NUCLEOTIDE SEQUENCE [LARGE SCALE GENOMIC DNA]</scope>
    <source>
        <strain evidence="1">UCSC1</strain>
    </source>
</reference>
<accession>A0A420IUN8</accession>
<proteinExistence type="predicted"/>
<sequence length="34" mass="3875">MRANDIRSIWMLNEGVSSSFDDNPTRDSNCKITT</sequence>
<organism evidence="1 2">
    <name type="scientific">Golovinomyces cichoracearum</name>
    <dbReference type="NCBI Taxonomy" id="62708"/>
    <lineage>
        <taxon>Eukaryota</taxon>
        <taxon>Fungi</taxon>
        <taxon>Dikarya</taxon>
        <taxon>Ascomycota</taxon>
        <taxon>Pezizomycotina</taxon>
        <taxon>Leotiomycetes</taxon>
        <taxon>Erysiphales</taxon>
        <taxon>Erysiphaceae</taxon>
        <taxon>Golovinomyces</taxon>
    </lineage>
</organism>
<dbReference type="Proteomes" id="UP000285405">
    <property type="component" value="Unassembled WGS sequence"/>
</dbReference>
<comment type="caution">
    <text evidence="1">The sequence shown here is derived from an EMBL/GenBank/DDBJ whole genome shotgun (WGS) entry which is preliminary data.</text>
</comment>
<evidence type="ECO:0000313" key="1">
    <source>
        <dbReference type="EMBL" id="RKF78252.1"/>
    </source>
</evidence>
<dbReference type="EMBL" id="MCBR01005731">
    <property type="protein sequence ID" value="RKF78252.1"/>
    <property type="molecule type" value="Genomic_DNA"/>
</dbReference>